<dbReference type="EMBL" id="JALLPJ020001391">
    <property type="protein sequence ID" value="KAL3766099.1"/>
    <property type="molecule type" value="Genomic_DNA"/>
</dbReference>
<dbReference type="AlphaFoldDB" id="A0ABD3MQ28"/>
<dbReference type="Proteomes" id="UP001530400">
    <property type="component" value="Unassembled WGS sequence"/>
</dbReference>
<comment type="caution">
    <text evidence="2">The sequence shown here is derived from an EMBL/GenBank/DDBJ whole genome shotgun (WGS) entry which is preliminary data.</text>
</comment>
<keyword evidence="1" id="KW-0812">Transmembrane</keyword>
<gene>
    <name evidence="2" type="ORF">ACHAWO_006127</name>
</gene>
<dbReference type="Gene3D" id="3.40.50.150">
    <property type="entry name" value="Vaccinia Virus protein VP39"/>
    <property type="match status" value="1"/>
</dbReference>
<keyword evidence="1" id="KW-0472">Membrane</keyword>
<protein>
    <recommendedName>
        <fullName evidence="4">Methyltransferase type 11 domain-containing protein</fullName>
    </recommendedName>
</protein>
<dbReference type="SUPFAM" id="SSF53335">
    <property type="entry name" value="S-adenosyl-L-methionine-dependent methyltransferases"/>
    <property type="match status" value="1"/>
</dbReference>
<organism evidence="2 3">
    <name type="scientific">Cyclotella atomus</name>
    <dbReference type="NCBI Taxonomy" id="382360"/>
    <lineage>
        <taxon>Eukaryota</taxon>
        <taxon>Sar</taxon>
        <taxon>Stramenopiles</taxon>
        <taxon>Ochrophyta</taxon>
        <taxon>Bacillariophyta</taxon>
        <taxon>Coscinodiscophyceae</taxon>
        <taxon>Thalassiosirophycidae</taxon>
        <taxon>Stephanodiscales</taxon>
        <taxon>Stephanodiscaceae</taxon>
        <taxon>Cyclotella</taxon>
    </lineage>
</organism>
<feature type="transmembrane region" description="Helical" evidence="1">
    <location>
        <begin position="7"/>
        <end position="29"/>
    </location>
</feature>
<proteinExistence type="predicted"/>
<evidence type="ECO:0000313" key="3">
    <source>
        <dbReference type="Proteomes" id="UP001530400"/>
    </source>
</evidence>
<dbReference type="Pfam" id="PF13489">
    <property type="entry name" value="Methyltransf_23"/>
    <property type="match status" value="1"/>
</dbReference>
<name>A0ABD3MQ28_9STRA</name>
<keyword evidence="3" id="KW-1185">Reference proteome</keyword>
<keyword evidence="1" id="KW-1133">Transmembrane helix</keyword>
<dbReference type="InterPro" id="IPR029063">
    <property type="entry name" value="SAM-dependent_MTases_sf"/>
</dbReference>
<sequence>MNNIIKYPIAIAVVGALVLFIDFAVIRLFGEGRELGGGAAFQISTHDEEDATSRFLASNKLALSLANTPIGKLGPANTVRHTFRYYDSLYYAALQFGHDATSLIEVGCASVPFIKYLDWVDKRTCVAPYFVQYEGKDEGNRNTDLTGTKNAIESVVADFMEYEAEEYSYDLLICSQVLEHVPDPSAFMKKLIQTAKTAIISVPYKWPDCGKQCNHKTDNIDYETLLEWSKPHKPIYSSIVQERLVGNRNPGSSKRMILVFQKK</sequence>
<evidence type="ECO:0000256" key="1">
    <source>
        <dbReference type="SAM" id="Phobius"/>
    </source>
</evidence>
<accession>A0ABD3MQ28</accession>
<evidence type="ECO:0000313" key="2">
    <source>
        <dbReference type="EMBL" id="KAL3766099.1"/>
    </source>
</evidence>
<reference evidence="2 3" key="1">
    <citation type="submission" date="2024-10" db="EMBL/GenBank/DDBJ databases">
        <title>Updated reference genomes for cyclostephanoid diatoms.</title>
        <authorList>
            <person name="Roberts W.R."/>
            <person name="Alverson A.J."/>
        </authorList>
    </citation>
    <scope>NUCLEOTIDE SEQUENCE [LARGE SCALE GENOMIC DNA]</scope>
    <source>
        <strain evidence="2 3">AJA010-31</strain>
    </source>
</reference>
<evidence type="ECO:0008006" key="4">
    <source>
        <dbReference type="Google" id="ProtNLM"/>
    </source>
</evidence>